<keyword evidence="6" id="KW-0560">Oxidoreductase</keyword>
<evidence type="ECO:0000256" key="7">
    <source>
        <dbReference type="ARBA" id="ARBA00023004"/>
    </source>
</evidence>
<dbReference type="PROSITE" id="PS51085">
    <property type="entry name" value="2FE2S_FER_2"/>
    <property type="match status" value="1"/>
</dbReference>
<dbReference type="SUPFAM" id="SSF52343">
    <property type="entry name" value="Ferredoxin reductase-like, C-terminal NADP-linked domain"/>
    <property type="match status" value="1"/>
</dbReference>
<dbReference type="InterPro" id="IPR036922">
    <property type="entry name" value="Rieske_2Fe-2S_sf"/>
</dbReference>
<dbReference type="SUPFAM" id="SSF63380">
    <property type="entry name" value="Riboflavin synthase domain-like"/>
    <property type="match status" value="1"/>
</dbReference>
<dbReference type="InterPro" id="IPR017927">
    <property type="entry name" value="FAD-bd_FR_type"/>
</dbReference>
<dbReference type="InterPro" id="IPR036010">
    <property type="entry name" value="2Fe-2S_ferredoxin-like_sf"/>
</dbReference>
<evidence type="ECO:0000259" key="9">
    <source>
        <dbReference type="PROSITE" id="PS51085"/>
    </source>
</evidence>
<dbReference type="CDD" id="cd00207">
    <property type="entry name" value="fer2"/>
    <property type="match status" value="1"/>
</dbReference>
<gene>
    <name evidence="12" type="ORF">Q9295_11445</name>
</gene>
<keyword evidence="4" id="KW-0001">2Fe-2S</keyword>
<dbReference type="CDD" id="cd03469">
    <property type="entry name" value="Rieske_RO_Alpha_N"/>
    <property type="match status" value="1"/>
</dbReference>
<dbReference type="SUPFAM" id="SSF50022">
    <property type="entry name" value="ISP domain"/>
    <property type="match status" value="1"/>
</dbReference>
<keyword evidence="3" id="KW-0288">FMN</keyword>
<dbReference type="InterPro" id="IPR012675">
    <property type="entry name" value="Beta-grasp_dom_sf"/>
</dbReference>
<dbReference type="Pfam" id="PF00111">
    <property type="entry name" value="Fer2"/>
    <property type="match status" value="1"/>
</dbReference>
<evidence type="ECO:0000313" key="12">
    <source>
        <dbReference type="EMBL" id="MDQ2066992.1"/>
    </source>
</evidence>
<sequence>MTIERASGANGWVPVAASEDVIPRHVFQGKLLGQELAIWRADDGYVNIWENRCLHRGVRLSIGINTGTELICQYHGWRYANRNAGCTYIPAHPADAPPRTICNRTYPVREAAGLIWTHLDAVEPAFPALTEAPLVLRAMPLRAVPAAVEAALAAWSVEGLTAEGDLRFGDGSSQLQLYVQAVDAGQSVIRGVLTGALAGQGLVVLRRLNTALTALTRQLEAEALAAPAPAPIAPVYARVSEELAEMPGLEADLADGPGKIRVTLAAKKMVANGIVSLELKPLRGVLPTFQPGAHIDVALPSGLVRQYSLVNAPGETDRYVIGVKREAQSTGGSEAIHEHLREGDLLAISEPRNNFTLRRDAAQTIFIAGGIGVTPLLAMSAALAGDGQDFQLHYFAAGQEHLAFQDRLAALGDRLTPHLGLDPAATAAKLRDILAQPGPAKQVYVCGPGPMLDATLKIAAEAGWPDNSVHFEYFKNTQTLDDSQAFEIALARSAVTLQVPAGKSILQVLRENGIKMASSCGQGACGTCKVRVLEGTPDHQDVYLNASEKASNATIMTCVSRAKTDRLILDL</sequence>
<dbReference type="InterPro" id="IPR017938">
    <property type="entry name" value="Riboflavin_synthase-like_b-brl"/>
</dbReference>
<dbReference type="InterPro" id="IPR054582">
    <property type="entry name" value="DmmA-like_N"/>
</dbReference>
<dbReference type="PROSITE" id="PS51384">
    <property type="entry name" value="FAD_FR"/>
    <property type="match status" value="1"/>
</dbReference>
<dbReference type="PROSITE" id="PS51296">
    <property type="entry name" value="RIESKE"/>
    <property type="match status" value="1"/>
</dbReference>
<dbReference type="CDD" id="cd06185">
    <property type="entry name" value="PDR_like"/>
    <property type="match status" value="1"/>
</dbReference>
<evidence type="ECO:0000256" key="8">
    <source>
        <dbReference type="ARBA" id="ARBA00023014"/>
    </source>
</evidence>
<dbReference type="InterPro" id="IPR006058">
    <property type="entry name" value="2Fe2S_fd_BS"/>
</dbReference>
<dbReference type="Pfam" id="PF00355">
    <property type="entry name" value="Rieske"/>
    <property type="match status" value="1"/>
</dbReference>
<feature type="domain" description="FAD-binding FR-type" evidence="11">
    <location>
        <begin position="257"/>
        <end position="358"/>
    </location>
</feature>
<evidence type="ECO:0000256" key="6">
    <source>
        <dbReference type="ARBA" id="ARBA00023002"/>
    </source>
</evidence>
<dbReference type="Pfam" id="PF22290">
    <property type="entry name" value="DmmA-like_N"/>
    <property type="match status" value="1"/>
</dbReference>
<keyword evidence="7" id="KW-0408">Iron</keyword>
<feature type="domain" description="2Fe-2S ferredoxin-type" evidence="9">
    <location>
        <begin position="486"/>
        <end position="571"/>
    </location>
</feature>
<dbReference type="PROSITE" id="PS00197">
    <property type="entry name" value="2FE2S_FER_1"/>
    <property type="match status" value="1"/>
</dbReference>
<dbReference type="InterPro" id="IPR050415">
    <property type="entry name" value="MRET"/>
</dbReference>
<keyword evidence="2" id="KW-0285">Flavoprotein</keyword>
<dbReference type="InterPro" id="IPR017941">
    <property type="entry name" value="Rieske_2Fe-2S"/>
</dbReference>
<evidence type="ECO:0000256" key="1">
    <source>
        <dbReference type="ARBA" id="ARBA00001917"/>
    </source>
</evidence>
<evidence type="ECO:0000313" key="13">
    <source>
        <dbReference type="Proteomes" id="UP001239680"/>
    </source>
</evidence>
<name>A0ABU0VZ43_9RHOB</name>
<reference evidence="12 13" key="1">
    <citation type="submission" date="2023-08" db="EMBL/GenBank/DDBJ databases">
        <title>Characterization of two Paracoccaceae strains isolated from Phycosphere and proposal of Xinfangfangia lacusdiani sp. nov.</title>
        <authorList>
            <person name="Deng Y."/>
            <person name="Zhang Y.Q."/>
        </authorList>
    </citation>
    <scope>NUCLEOTIDE SEQUENCE [LARGE SCALE GENOMIC DNA]</scope>
    <source>
        <strain evidence="12 13">CPCC 101601</strain>
    </source>
</reference>
<evidence type="ECO:0000256" key="4">
    <source>
        <dbReference type="ARBA" id="ARBA00022714"/>
    </source>
</evidence>
<evidence type="ECO:0000256" key="3">
    <source>
        <dbReference type="ARBA" id="ARBA00022643"/>
    </source>
</evidence>
<protein>
    <submittedName>
        <fullName evidence="12">Rieske 2Fe-2S domain-containing protein</fullName>
    </submittedName>
</protein>
<evidence type="ECO:0000256" key="5">
    <source>
        <dbReference type="ARBA" id="ARBA00022723"/>
    </source>
</evidence>
<dbReference type="InterPro" id="IPR039261">
    <property type="entry name" value="FNR_nucleotide-bd"/>
</dbReference>
<dbReference type="SUPFAM" id="SSF54292">
    <property type="entry name" value="2Fe-2S ferredoxin-like"/>
    <property type="match status" value="1"/>
</dbReference>
<feature type="domain" description="Rieske" evidence="10">
    <location>
        <begin position="12"/>
        <end position="117"/>
    </location>
</feature>
<evidence type="ECO:0000256" key="2">
    <source>
        <dbReference type="ARBA" id="ARBA00022630"/>
    </source>
</evidence>
<accession>A0ABU0VZ43</accession>
<keyword evidence="8" id="KW-0411">Iron-sulfur</keyword>
<keyword evidence="5" id="KW-0479">Metal-binding</keyword>
<dbReference type="Gene3D" id="2.102.10.10">
    <property type="entry name" value="Rieske [2Fe-2S] iron-sulphur domain"/>
    <property type="match status" value="1"/>
</dbReference>
<dbReference type="PANTHER" id="PTHR47354:SF1">
    <property type="entry name" value="CARNITINE MONOOXYGENASE REDUCTASE SUBUNIT"/>
    <property type="match status" value="1"/>
</dbReference>
<evidence type="ECO:0000259" key="10">
    <source>
        <dbReference type="PROSITE" id="PS51296"/>
    </source>
</evidence>
<dbReference type="InterPro" id="IPR001041">
    <property type="entry name" value="2Fe-2S_ferredoxin-type"/>
</dbReference>
<keyword evidence="13" id="KW-1185">Reference proteome</keyword>
<evidence type="ECO:0000259" key="11">
    <source>
        <dbReference type="PROSITE" id="PS51384"/>
    </source>
</evidence>
<proteinExistence type="predicted"/>
<dbReference type="PANTHER" id="PTHR47354">
    <property type="entry name" value="NADH OXIDOREDUCTASE HCR"/>
    <property type="match status" value="1"/>
</dbReference>
<dbReference type="Gene3D" id="3.10.20.30">
    <property type="match status" value="1"/>
</dbReference>
<comment type="cofactor">
    <cofactor evidence="1">
        <name>FMN</name>
        <dbReference type="ChEBI" id="CHEBI:58210"/>
    </cofactor>
</comment>
<comment type="caution">
    <text evidence="12">The sequence shown here is derived from an EMBL/GenBank/DDBJ whole genome shotgun (WGS) entry which is preliminary data.</text>
</comment>
<dbReference type="Gene3D" id="2.40.30.10">
    <property type="entry name" value="Translation factors"/>
    <property type="match status" value="1"/>
</dbReference>
<dbReference type="Proteomes" id="UP001239680">
    <property type="component" value="Unassembled WGS sequence"/>
</dbReference>
<organism evidence="12 13">
    <name type="scientific">Pseudogemmobacter lacusdianii</name>
    <dbReference type="NCBI Taxonomy" id="3069608"/>
    <lineage>
        <taxon>Bacteria</taxon>
        <taxon>Pseudomonadati</taxon>
        <taxon>Pseudomonadota</taxon>
        <taxon>Alphaproteobacteria</taxon>
        <taxon>Rhodobacterales</taxon>
        <taxon>Paracoccaceae</taxon>
        <taxon>Pseudogemmobacter</taxon>
    </lineage>
</organism>
<dbReference type="EMBL" id="JAVDBT010000010">
    <property type="protein sequence ID" value="MDQ2066992.1"/>
    <property type="molecule type" value="Genomic_DNA"/>
</dbReference>
<dbReference type="Gene3D" id="3.40.50.80">
    <property type="entry name" value="Nucleotide-binding domain of ferredoxin-NADP reductase (FNR) module"/>
    <property type="match status" value="1"/>
</dbReference>
<dbReference type="PRINTS" id="PR00409">
    <property type="entry name" value="PHDIOXRDTASE"/>
</dbReference>
<dbReference type="RefSeq" id="WP_306680707.1">
    <property type="nucleotide sequence ID" value="NZ_JAVDBT010000010.1"/>
</dbReference>